<feature type="transmembrane region" description="Helical" evidence="6">
    <location>
        <begin position="58"/>
        <end position="78"/>
    </location>
</feature>
<protein>
    <submittedName>
        <fullName evidence="10">Solute carrier family 2, facilitated glucose transporter member 3</fullName>
    </submittedName>
</protein>
<keyword evidence="7" id="KW-0732">Signal</keyword>
<feature type="transmembrane region" description="Helical" evidence="6">
    <location>
        <begin position="497"/>
        <end position="520"/>
    </location>
</feature>
<evidence type="ECO:0000256" key="2">
    <source>
        <dbReference type="ARBA" id="ARBA00022692"/>
    </source>
</evidence>
<dbReference type="AlphaFoldDB" id="A0A8B7NDX2"/>
<evidence type="ECO:0000256" key="3">
    <source>
        <dbReference type="ARBA" id="ARBA00022989"/>
    </source>
</evidence>
<feature type="transmembrane region" description="Helical" evidence="6">
    <location>
        <begin position="181"/>
        <end position="203"/>
    </location>
</feature>
<feature type="transmembrane region" description="Helical" evidence="6">
    <location>
        <begin position="457"/>
        <end position="476"/>
    </location>
</feature>
<dbReference type="PROSITE" id="PS50850">
    <property type="entry name" value="MFS"/>
    <property type="match status" value="1"/>
</dbReference>
<feature type="transmembrane region" description="Helical" evidence="6">
    <location>
        <begin position="119"/>
        <end position="141"/>
    </location>
</feature>
<evidence type="ECO:0000256" key="7">
    <source>
        <dbReference type="SAM" id="SignalP"/>
    </source>
</evidence>
<evidence type="ECO:0000256" key="5">
    <source>
        <dbReference type="SAM" id="MobiDB-lite"/>
    </source>
</evidence>
<keyword evidence="9" id="KW-1185">Reference proteome</keyword>
<evidence type="ECO:0000259" key="8">
    <source>
        <dbReference type="PROSITE" id="PS50850"/>
    </source>
</evidence>
<dbReference type="InterPro" id="IPR045263">
    <property type="entry name" value="GLUT"/>
</dbReference>
<dbReference type="Pfam" id="PF00083">
    <property type="entry name" value="Sugar_tr"/>
    <property type="match status" value="2"/>
</dbReference>
<keyword evidence="2 6" id="KW-0812">Transmembrane</keyword>
<feature type="transmembrane region" description="Helical" evidence="6">
    <location>
        <begin position="526"/>
        <end position="546"/>
    </location>
</feature>
<dbReference type="SUPFAM" id="SSF103473">
    <property type="entry name" value="MFS general substrate transporter"/>
    <property type="match status" value="1"/>
</dbReference>
<comment type="subcellular location">
    <subcellularLocation>
        <location evidence="1">Membrane</location>
        <topology evidence="1">Multi-pass membrane protein</topology>
    </subcellularLocation>
</comment>
<feature type="transmembrane region" description="Helical" evidence="6">
    <location>
        <begin position="148"/>
        <end position="169"/>
    </location>
</feature>
<dbReference type="GeneID" id="108669031"/>
<keyword evidence="4 6" id="KW-0472">Membrane</keyword>
<keyword evidence="3 6" id="KW-1133">Transmembrane helix</keyword>
<feature type="region of interest" description="Disordered" evidence="5">
    <location>
        <begin position="552"/>
        <end position="573"/>
    </location>
</feature>
<dbReference type="GO" id="GO:0016020">
    <property type="term" value="C:membrane"/>
    <property type="evidence" value="ECO:0007669"/>
    <property type="project" value="UniProtKB-SubCell"/>
</dbReference>
<keyword evidence="10" id="KW-0813">Transport</keyword>
<reference evidence="10" key="1">
    <citation type="submission" date="2025-08" db="UniProtKB">
        <authorList>
            <consortium name="RefSeq"/>
        </authorList>
    </citation>
    <scope>IDENTIFICATION</scope>
    <source>
        <tissue evidence="10">Whole organism</tissue>
    </source>
</reference>
<name>A0A8B7NDX2_HYAAZ</name>
<organism evidence="9 10">
    <name type="scientific">Hyalella azteca</name>
    <name type="common">Amphipod</name>
    <dbReference type="NCBI Taxonomy" id="294128"/>
    <lineage>
        <taxon>Eukaryota</taxon>
        <taxon>Metazoa</taxon>
        <taxon>Ecdysozoa</taxon>
        <taxon>Arthropoda</taxon>
        <taxon>Crustacea</taxon>
        <taxon>Multicrustacea</taxon>
        <taxon>Malacostraca</taxon>
        <taxon>Eumalacostraca</taxon>
        <taxon>Peracarida</taxon>
        <taxon>Amphipoda</taxon>
        <taxon>Senticaudata</taxon>
        <taxon>Talitrida</taxon>
        <taxon>Talitroidea</taxon>
        <taxon>Hyalellidae</taxon>
        <taxon>Hyalella</taxon>
    </lineage>
</organism>
<dbReference type="GO" id="GO:0015149">
    <property type="term" value="F:hexose transmembrane transporter activity"/>
    <property type="evidence" value="ECO:0007669"/>
    <property type="project" value="TreeGrafter"/>
</dbReference>
<sequence>MSRVTLPLVIGTLAAVVGSILPAGHSLGVINTPEKIIRAWLASSYVDRAWDVSPELEVVLWSTVVAAFVAGAALGAAVAPKLADCAGRRFSLFITQFICTVSAILFGVCYLHEYVELMILGRFVAGLSAGMSTCIVTLYISEICPPSLSGVFSALVPLGFTLGMLISYIEGFPSVLGNECSWIYLMCGSLPYVGAGFFLLVFAPESPTFTYLFNKEFGDAVKELCSLRGTSDEAEVAGELAALESAAQRSTNAGSWTIKKIMGDSSLRRLLIFVFLLNVAQQLSGVNAVFYYSTLVYRSAGLQGQQVVVATFCIFLMNVVMSATALPLLRYFRRRALLTVSMTGTIACFIVLVVSLSVVQESSDDIPLLVASVAPVEESINSTNMTRQIFRNSNIVLDTKYPGMAPIQPASLFNNCTVEDPVTIRNFSAMKTSEPSSNNNDLQFEDQMTEPQPDEGGWAGVCALVATVIFVLAYGVGLGPVPYSYAAETFPDGPRSVALAVGGTANWGGNFLVGLLFPLIQRHMQHYSFLLFTTFTLVLLIVFQWLPEPKSCKSGQELAEPNPGESSELLPSR</sequence>
<evidence type="ECO:0000313" key="10">
    <source>
        <dbReference type="RefSeq" id="XP_018011804.1"/>
    </source>
</evidence>
<evidence type="ECO:0000256" key="6">
    <source>
        <dbReference type="SAM" id="Phobius"/>
    </source>
</evidence>
<evidence type="ECO:0000313" key="9">
    <source>
        <dbReference type="Proteomes" id="UP000694843"/>
    </source>
</evidence>
<feature type="transmembrane region" description="Helical" evidence="6">
    <location>
        <begin position="307"/>
        <end position="329"/>
    </location>
</feature>
<feature type="chain" id="PRO_5034529838" evidence="7">
    <location>
        <begin position="20"/>
        <end position="573"/>
    </location>
</feature>
<dbReference type="InterPro" id="IPR020846">
    <property type="entry name" value="MFS_dom"/>
</dbReference>
<dbReference type="PRINTS" id="PR00171">
    <property type="entry name" value="SUGRTRNSPORT"/>
</dbReference>
<dbReference type="Gene3D" id="1.20.1250.20">
    <property type="entry name" value="MFS general substrate transporter like domains"/>
    <property type="match status" value="2"/>
</dbReference>
<gene>
    <name evidence="10" type="primary">LOC108669031</name>
</gene>
<dbReference type="InterPro" id="IPR005828">
    <property type="entry name" value="MFS_sugar_transport-like"/>
</dbReference>
<dbReference type="KEGG" id="hazt:108669031"/>
<keyword evidence="10" id="KW-0762">Sugar transport</keyword>
<dbReference type="RefSeq" id="XP_018011804.1">
    <property type="nucleotide sequence ID" value="XM_018156315.2"/>
</dbReference>
<dbReference type="PANTHER" id="PTHR23503">
    <property type="entry name" value="SOLUTE CARRIER FAMILY 2"/>
    <property type="match status" value="1"/>
</dbReference>
<accession>A0A8B7NDX2</accession>
<evidence type="ECO:0000256" key="4">
    <source>
        <dbReference type="ARBA" id="ARBA00023136"/>
    </source>
</evidence>
<dbReference type="PANTHER" id="PTHR23503:SF127">
    <property type="entry name" value="FI08437P-RELATED"/>
    <property type="match status" value="1"/>
</dbReference>
<dbReference type="InterPro" id="IPR003663">
    <property type="entry name" value="Sugar/inositol_transpt"/>
</dbReference>
<feature type="transmembrane region" description="Helical" evidence="6">
    <location>
        <begin position="270"/>
        <end position="292"/>
    </location>
</feature>
<dbReference type="OrthoDB" id="4540492at2759"/>
<dbReference type="Proteomes" id="UP000694843">
    <property type="component" value="Unplaced"/>
</dbReference>
<proteinExistence type="predicted"/>
<feature type="transmembrane region" description="Helical" evidence="6">
    <location>
        <begin position="90"/>
        <end position="113"/>
    </location>
</feature>
<feature type="domain" description="Major facilitator superfamily (MFS) profile" evidence="8">
    <location>
        <begin position="12"/>
        <end position="551"/>
    </location>
</feature>
<evidence type="ECO:0000256" key="1">
    <source>
        <dbReference type="ARBA" id="ARBA00004141"/>
    </source>
</evidence>
<dbReference type="InterPro" id="IPR036259">
    <property type="entry name" value="MFS_trans_sf"/>
</dbReference>
<feature type="signal peptide" evidence="7">
    <location>
        <begin position="1"/>
        <end position="19"/>
    </location>
</feature>
<feature type="transmembrane region" description="Helical" evidence="6">
    <location>
        <begin position="336"/>
        <end position="359"/>
    </location>
</feature>